<name>A0A1I5MAU6_9HYPH</name>
<reference evidence="1 2" key="1">
    <citation type="submission" date="2016-10" db="EMBL/GenBank/DDBJ databases">
        <authorList>
            <person name="de Groot N.N."/>
        </authorList>
    </citation>
    <scope>NUCLEOTIDE SEQUENCE [LARGE SCALE GENOMIC DNA]</scope>
    <source>
        <strain evidence="1 2">CGMCC 1.9157</strain>
    </source>
</reference>
<accession>A0A1I5MAU6</accession>
<dbReference type="EMBL" id="FOVR01000020">
    <property type="protein sequence ID" value="SFP06675.1"/>
    <property type="molecule type" value="Genomic_DNA"/>
</dbReference>
<evidence type="ECO:0000313" key="2">
    <source>
        <dbReference type="Proteomes" id="UP000199236"/>
    </source>
</evidence>
<dbReference type="Proteomes" id="UP000199236">
    <property type="component" value="Unassembled WGS sequence"/>
</dbReference>
<protein>
    <submittedName>
        <fullName evidence="1">Nucleoside-triphosphatase THEP1</fullName>
    </submittedName>
</protein>
<evidence type="ECO:0000313" key="1">
    <source>
        <dbReference type="EMBL" id="SFP06675.1"/>
    </source>
</evidence>
<organism evidence="1 2">
    <name type="scientific">Cohaesibacter marisflavi</name>
    <dbReference type="NCBI Taxonomy" id="655353"/>
    <lineage>
        <taxon>Bacteria</taxon>
        <taxon>Pseudomonadati</taxon>
        <taxon>Pseudomonadota</taxon>
        <taxon>Alphaproteobacteria</taxon>
        <taxon>Hyphomicrobiales</taxon>
        <taxon>Cohaesibacteraceae</taxon>
    </lineage>
</organism>
<dbReference type="Pfam" id="PF10649">
    <property type="entry name" value="DUF2478"/>
    <property type="match status" value="1"/>
</dbReference>
<dbReference type="STRING" id="655353.SAMN04488056_12033"/>
<sequence>MINNTKLVAAVPFVQDDPVDSILKRVTETLLAEGYRVVGFLQFATDEVGECRRAIEVENIETGERHQIMQTLGLHARGCRLDPHAMTTLTASLSKAVEFHPDIVILNRFGKGESEGTGLRSVFETVAIANIPLLTPVKQSYIEPWVEFSDGFSISLEQEEQAVLVWCRQAIKYARRLRNAA</sequence>
<proteinExistence type="predicted"/>
<keyword evidence="2" id="KW-1185">Reference proteome</keyword>
<dbReference type="AlphaFoldDB" id="A0A1I5MAU6"/>
<dbReference type="InterPro" id="IPR018912">
    <property type="entry name" value="DUF2478"/>
</dbReference>
<gene>
    <name evidence="1" type="ORF">SAMN04488056_12033</name>
</gene>
<dbReference type="RefSeq" id="WP_175528220.1">
    <property type="nucleotide sequence ID" value="NZ_FOVR01000020.1"/>
</dbReference>